<feature type="region of interest" description="Disordered" evidence="1">
    <location>
        <begin position="65"/>
        <end position="112"/>
    </location>
</feature>
<dbReference type="AlphaFoldDB" id="A0A0D7A087"/>
<gene>
    <name evidence="3" type="ORF">FISHEDRAFT_62883</name>
</gene>
<keyword evidence="4" id="KW-1185">Reference proteome</keyword>
<evidence type="ECO:0000256" key="2">
    <source>
        <dbReference type="SAM" id="SignalP"/>
    </source>
</evidence>
<name>A0A0D7A087_9AGAR</name>
<feature type="chain" id="PRO_5002316065" description="CBM1 domain-containing protein" evidence="2">
    <location>
        <begin position="27"/>
        <end position="112"/>
    </location>
</feature>
<dbReference type="PROSITE" id="PS51257">
    <property type="entry name" value="PROKAR_LIPOPROTEIN"/>
    <property type="match status" value="1"/>
</dbReference>
<feature type="signal peptide" evidence="2">
    <location>
        <begin position="1"/>
        <end position="26"/>
    </location>
</feature>
<dbReference type="Proteomes" id="UP000054144">
    <property type="component" value="Unassembled WGS sequence"/>
</dbReference>
<dbReference type="EMBL" id="KN882115">
    <property type="protein sequence ID" value="KIY43243.1"/>
    <property type="molecule type" value="Genomic_DNA"/>
</dbReference>
<protein>
    <recommendedName>
        <fullName evidence="5">CBM1 domain-containing protein</fullName>
    </recommendedName>
</protein>
<proteinExistence type="predicted"/>
<feature type="compositionally biased region" description="Basic and acidic residues" evidence="1">
    <location>
        <begin position="69"/>
        <end position="96"/>
    </location>
</feature>
<evidence type="ECO:0000256" key="1">
    <source>
        <dbReference type="SAM" id="MobiDB-lite"/>
    </source>
</evidence>
<keyword evidence="2" id="KW-0732">Signal</keyword>
<feature type="compositionally biased region" description="Basic residues" evidence="1">
    <location>
        <begin position="102"/>
        <end position="112"/>
    </location>
</feature>
<reference evidence="3 4" key="1">
    <citation type="journal article" date="2015" name="Fungal Genet. Biol.">
        <title>Evolution of novel wood decay mechanisms in Agaricales revealed by the genome sequences of Fistulina hepatica and Cylindrobasidium torrendii.</title>
        <authorList>
            <person name="Floudas D."/>
            <person name="Held B.W."/>
            <person name="Riley R."/>
            <person name="Nagy L.G."/>
            <person name="Koehler G."/>
            <person name="Ransdell A.S."/>
            <person name="Younus H."/>
            <person name="Chow J."/>
            <person name="Chiniquy J."/>
            <person name="Lipzen A."/>
            <person name="Tritt A."/>
            <person name="Sun H."/>
            <person name="Haridas S."/>
            <person name="LaButti K."/>
            <person name="Ohm R.A."/>
            <person name="Kues U."/>
            <person name="Blanchette R.A."/>
            <person name="Grigoriev I.V."/>
            <person name="Minto R.E."/>
            <person name="Hibbett D.S."/>
        </authorList>
    </citation>
    <scope>NUCLEOTIDE SEQUENCE [LARGE SCALE GENOMIC DNA]</scope>
    <source>
        <strain evidence="3 4">ATCC 64428</strain>
    </source>
</reference>
<evidence type="ECO:0000313" key="3">
    <source>
        <dbReference type="EMBL" id="KIY43243.1"/>
    </source>
</evidence>
<accession>A0A0D7A087</accession>
<evidence type="ECO:0000313" key="4">
    <source>
        <dbReference type="Proteomes" id="UP000054144"/>
    </source>
</evidence>
<organism evidence="3 4">
    <name type="scientific">Fistulina hepatica ATCC 64428</name>
    <dbReference type="NCBI Taxonomy" id="1128425"/>
    <lineage>
        <taxon>Eukaryota</taxon>
        <taxon>Fungi</taxon>
        <taxon>Dikarya</taxon>
        <taxon>Basidiomycota</taxon>
        <taxon>Agaricomycotina</taxon>
        <taxon>Agaricomycetes</taxon>
        <taxon>Agaricomycetidae</taxon>
        <taxon>Agaricales</taxon>
        <taxon>Fistulinaceae</taxon>
        <taxon>Fistulina</taxon>
    </lineage>
</organism>
<evidence type="ECO:0008006" key="5">
    <source>
        <dbReference type="Google" id="ProtNLM"/>
    </source>
</evidence>
<sequence length="112" mass="12368">MFSKSQLFSIAIVVGCFLAPATIVDARSCRGQQIIEGGKVVEVCPEGWYCGETGSGHIDCIKGTAPESKTYRDGSSKPIDIPKRKGTEPVERHKNEISSGSQHRRRRRSLYE</sequence>